<reference evidence="1 2" key="1">
    <citation type="submission" date="2015-09" db="EMBL/GenBank/DDBJ databases">
        <title>Genome sequence of Acetobacterium wieringae DSM 1911.</title>
        <authorList>
            <person name="Poehlein A."/>
            <person name="Bengelsdorf F.R."/>
            <person name="Schiel-Bengelsdorf B."/>
            <person name="Duerre P."/>
            <person name="Daniel R."/>
        </authorList>
    </citation>
    <scope>NUCLEOTIDE SEQUENCE [LARGE SCALE GENOMIC DNA]</scope>
    <source>
        <strain evidence="1 2">DSM 1911</strain>
    </source>
</reference>
<protein>
    <submittedName>
        <fullName evidence="1">Uncharacterized protein</fullName>
    </submittedName>
</protein>
<proteinExistence type="predicted"/>
<name>A0A1F2PM24_9FIRM</name>
<dbReference type="AlphaFoldDB" id="A0A1F2PM24"/>
<sequence>MINLILEDGTELKSFKIDEVDLKDIRNSNGNSIIDTKITEQISIELKKCEDNYIGTISVESKQIIDSNLRFNRCKRCEYLEESREIKKSCDEDLNNYSEKYIGKIVVVLESPHVKEYDFIRKGKRIPIPAIGNSGNSLQNNFEENFKRIFENDDIKDGVYSIILCNAIQYQCSLGVNTKKYRDRLFIVLWFMAELNKNFLKRIKSYQAAIVINLCTNGNHEKDPLIDKNKQIKPYLETEYKDNFISKYKKSTSIKNLKGLQRDVQYQINEIVKDNKACLFYSGSHPSIRKNWQIKKL</sequence>
<organism evidence="1 2">
    <name type="scientific">Acetobacterium wieringae</name>
    <dbReference type="NCBI Taxonomy" id="52694"/>
    <lineage>
        <taxon>Bacteria</taxon>
        <taxon>Bacillati</taxon>
        <taxon>Bacillota</taxon>
        <taxon>Clostridia</taxon>
        <taxon>Eubacteriales</taxon>
        <taxon>Eubacteriaceae</taxon>
        <taxon>Acetobacterium</taxon>
    </lineage>
</organism>
<dbReference type="STRING" id="52694.ACWI_07650"/>
<gene>
    <name evidence="1" type="ORF">ACWI_07650</name>
</gene>
<evidence type="ECO:0000313" key="2">
    <source>
        <dbReference type="Proteomes" id="UP000176244"/>
    </source>
</evidence>
<accession>A0A1F2PM24</accession>
<comment type="caution">
    <text evidence="1">The sequence shown here is derived from an EMBL/GenBank/DDBJ whole genome shotgun (WGS) entry which is preliminary data.</text>
</comment>
<dbReference type="Proteomes" id="UP000176244">
    <property type="component" value="Unassembled WGS sequence"/>
</dbReference>
<evidence type="ECO:0000313" key="1">
    <source>
        <dbReference type="EMBL" id="OFV71792.1"/>
    </source>
</evidence>
<dbReference type="EMBL" id="LKEU01000015">
    <property type="protein sequence ID" value="OFV71792.1"/>
    <property type="molecule type" value="Genomic_DNA"/>
</dbReference>